<accession>A0A9P1KJI5</accession>
<keyword evidence="3" id="KW-1185">Reference proteome</keyword>
<sequence>MTNRYIDRPCVPVPIYPNPGCSRPEDLKLPTVKSGDFPSKTENKNSGIVDIQKIMGKLKSIQETLTATAA</sequence>
<dbReference type="Proteomes" id="UP000032946">
    <property type="component" value="Chromosome"/>
</dbReference>
<name>A0A9P1KJI5_9CYAN</name>
<feature type="region of interest" description="Disordered" evidence="1">
    <location>
        <begin position="22"/>
        <end position="44"/>
    </location>
</feature>
<evidence type="ECO:0000313" key="2">
    <source>
        <dbReference type="EMBL" id="CDM97464.1"/>
    </source>
</evidence>
<evidence type="ECO:0000313" key="3">
    <source>
        <dbReference type="Proteomes" id="UP000032946"/>
    </source>
</evidence>
<proteinExistence type="predicted"/>
<reference evidence="2 3" key="1">
    <citation type="submission" date="2014-02" db="EMBL/GenBank/DDBJ databases">
        <authorList>
            <person name="Genoscope - CEA"/>
        </authorList>
    </citation>
    <scope>NUCLEOTIDE SEQUENCE [LARGE SCALE GENOMIC DNA]</scope>
    <source>
        <strain evidence="2 3">PCC 8005</strain>
    </source>
</reference>
<gene>
    <name evidence="2" type="ORF">ARTHRO_60065</name>
</gene>
<evidence type="ECO:0000256" key="1">
    <source>
        <dbReference type="SAM" id="MobiDB-lite"/>
    </source>
</evidence>
<protein>
    <submittedName>
        <fullName evidence="2">Uncharacterized protein</fullName>
    </submittedName>
</protein>
<organism evidence="2 3">
    <name type="scientific">Limnospira indica PCC 8005</name>
    <dbReference type="NCBI Taxonomy" id="376219"/>
    <lineage>
        <taxon>Bacteria</taxon>
        <taxon>Bacillati</taxon>
        <taxon>Cyanobacteriota</taxon>
        <taxon>Cyanophyceae</taxon>
        <taxon>Oscillatoriophycideae</taxon>
        <taxon>Oscillatoriales</taxon>
        <taxon>Sirenicapillariaceae</taxon>
        <taxon>Limnospira</taxon>
    </lineage>
</organism>
<dbReference type="AlphaFoldDB" id="A0A9P1KJI5"/>
<dbReference type="EMBL" id="FO818640">
    <property type="protein sequence ID" value="CDM97464.1"/>
    <property type="molecule type" value="Genomic_DNA"/>
</dbReference>